<dbReference type="PANTHER" id="PTHR43299:SF1">
    <property type="entry name" value="UPF0718 PROTEIN YRAQ"/>
    <property type="match status" value="1"/>
</dbReference>
<feature type="transmembrane region" description="Helical" evidence="7">
    <location>
        <begin position="91"/>
        <end position="111"/>
    </location>
</feature>
<evidence type="ECO:0000256" key="3">
    <source>
        <dbReference type="ARBA" id="ARBA00022475"/>
    </source>
</evidence>
<feature type="transmembrane region" description="Helical" evidence="7">
    <location>
        <begin position="20"/>
        <end position="41"/>
    </location>
</feature>
<evidence type="ECO:0000256" key="1">
    <source>
        <dbReference type="ARBA" id="ARBA00004651"/>
    </source>
</evidence>
<evidence type="ECO:0000256" key="6">
    <source>
        <dbReference type="ARBA" id="ARBA00023136"/>
    </source>
</evidence>
<reference evidence="8" key="1">
    <citation type="journal article" date="2014" name="Front. Microbiol.">
        <title>High frequency of phylogenetically diverse reductive dehalogenase-homologous genes in deep subseafloor sedimentary metagenomes.</title>
        <authorList>
            <person name="Kawai M."/>
            <person name="Futagami T."/>
            <person name="Toyoda A."/>
            <person name="Takaki Y."/>
            <person name="Nishi S."/>
            <person name="Hori S."/>
            <person name="Arai W."/>
            <person name="Tsubouchi T."/>
            <person name="Morono Y."/>
            <person name="Uchiyama I."/>
            <person name="Ito T."/>
            <person name="Fujiyama A."/>
            <person name="Inagaki F."/>
            <person name="Takami H."/>
        </authorList>
    </citation>
    <scope>NUCLEOTIDE SEQUENCE</scope>
    <source>
        <strain evidence="8">Expedition CK06-06</strain>
    </source>
</reference>
<dbReference type="Pfam" id="PF03773">
    <property type="entry name" value="ArsP_1"/>
    <property type="match status" value="1"/>
</dbReference>
<comment type="similarity">
    <text evidence="2">Belongs to the UPF0718 family.</text>
</comment>
<dbReference type="InterPro" id="IPR005524">
    <property type="entry name" value="DUF318"/>
</dbReference>
<feature type="non-terminal residue" evidence="8">
    <location>
        <position position="133"/>
    </location>
</feature>
<protein>
    <recommendedName>
        <fullName evidence="9">Permease</fullName>
    </recommendedName>
</protein>
<dbReference type="GO" id="GO:0005886">
    <property type="term" value="C:plasma membrane"/>
    <property type="evidence" value="ECO:0007669"/>
    <property type="project" value="UniProtKB-SubCell"/>
</dbReference>
<feature type="transmembrane region" description="Helical" evidence="7">
    <location>
        <begin position="62"/>
        <end position="85"/>
    </location>
</feature>
<proteinExistence type="inferred from homology"/>
<keyword evidence="3" id="KW-1003">Cell membrane</keyword>
<organism evidence="8">
    <name type="scientific">marine sediment metagenome</name>
    <dbReference type="NCBI Taxonomy" id="412755"/>
    <lineage>
        <taxon>unclassified sequences</taxon>
        <taxon>metagenomes</taxon>
        <taxon>ecological metagenomes</taxon>
    </lineage>
</organism>
<dbReference type="PANTHER" id="PTHR43299">
    <property type="entry name" value="UPF0718 PROTEIN YRAQ"/>
    <property type="match status" value="1"/>
</dbReference>
<evidence type="ECO:0000256" key="7">
    <source>
        <dbReference type="SAM" id="Phobius"/>
    </source>
</evidence>
<accession>X1TVF0</accession>
<keyword evidence="4 7" id="KW-0812">Transmembrane</keyword>
<evidence type="ECO:0008006" key="9">
    <source>
        <dbReference type="Google" id="ProtNLM"/>
    </source>
</evidence>
<keyword evidence="6 7" id="KW-0472">Membrane</keyword>
<comment type="caution">
    <text evidence="8">The sequence shown here is derived from an EMBL/GenBank/DDBJ whole genome shotgun (WGS) entry which is preliminary data.</text>
</comment>
<gene>
    <name evidence="8" type="ORF">S12H4_28690</name>
</gene>
<evidence type="ECO:0000313" key="8">
    <source>
        <dbReference type="EMBL" id="GAI91525.1"/>
    </source>
</evidence>
<evidence type="ECO:0000256" key="5">
    <source>
        <dbReference type="ARBA" id="ARBA00022989"/>
    </source>
</evidence>
<comment type="subcellular location">
    <subcellularLocation>
        <location evidence="1">Cell membrane</location>
        <topology evidence="1">Multi-pass membrane protein</topology>
    </subcellularLocation>
</comment>
<name>X1TVF0_9ZZZZ</name>
<evidence type="ECO:0000256" key="4">
    <source>
        <dbReference type="ARBA" id="ARBA00022692"/>
    </source>
</evidence>
<dbReference type="EMBL" id="BARW01016479">
    <property type="protein sequence ID" value="GAI91525.1"/>
    <property type="molecule type" value="Genomic_DNA"/>
</dbReference>
<dbReference type="AlphaFoldDB" id="X1TVF0"/>
<evidence type="ECO:0000256" key="2">
    <source>
        <dbReference type="ARBA" id="ARBA00006386"/>
    </source>
</evidence>
<keyword evidence="5 7" id="KW-1133">Transmembrane helix</keyword>
<sequence length="133" mass="13597">MLDLWHLLDVGASAISNYLSLHVIACLVPAFFLAGAIASLFSKESVMRYLGAGAPRRLSYSVAAVSGCVLSVCSCTVLPIVGGIMRRGAGIGPASTFLFSAPAINILAVLYTAQNLGLELGAARAVAAVSLSV</sequence>